<dbReference type="Pfam" id="PF04542">
    <property type="entry name" value="Sigma70_r2"/>
    <property type="match status" value="1"/>
</dbReference>
<keyword evidence="2" id="KW-0805">Transcription regulation</keyword>
<dbReference type="NCBIfam" id="TIGR02937">
    <property type="entry name" value="sigma70-ECF"/>
    <property type="match status" value="1"/>
</dbReference>
<dbReference type="SUPFAM" id="SSF88946">
    <property type="entry name" value="Sigma2 domain of RNA polymerase sigma factors"/>
    <property type="match status" value="1"/>
</dbReference>
<dbReference type="Pfam" id="PF08281">
    <property type="entry name" value="Sigma70_r4_2"/>
    <property type="match status" value="1"/>
</dbReference>
<proteinExistence type="inferred from homology"/>
<feature type="domain" description="RNA polymerase sigma-70 region 2" evidence="5">
    <location>
        <begin position="52"/>
        <end position="120"/>
    </location>
</feature>
<dbReference type="Gene3D" id="1.10.10.10">
    <property type="entry name" value="Winged helix-like DNA-binding domain superfamily/Winged helix DNA-binding domain"/>
    <property type="match status" value="1"/>
</dbReference>
<evidence type="ECO:0000256" key="3">
    <source>
        <dbReference type="ARBA" id="ARBA00023082"/>
    </source>
</evidence>
<dbReference type="PANTHER" id="PTHR43133:SF46">
    <property type="entry name" value="RNA POLYMERASE SIGMA-70 FACTOR ECF SUBFAMILY"/>
    <property type="match status" value="1"/>
</dbReference>
<comment type="caution">
    <text evidence="7">The sequence shown here is derived from an EMBL/GenBank/DDBJ whole genome shotgun (WGS) entry which is preliminary data.</text>
</comment>
<evidence type="ECO:0000256" key="4">
    <source>
        <dbReference type="ARBA" id="ARBA00023163"/>
    </source>
</evidence>
<dbReference type="InterPro" id="IPR007627">
    <property type="entry name" value="RNA_pol_sigma70_r2"/>
</dbReference>
<accession>I2GN95</accession>
<dbReference type="InterPro" id="IPR013249">
    <property type="entry name" value="RNA_pol_sigma70_r4_t2"/>
</dbReference>
<dbReference type="Gene3D" id="1.10.1740.10">
    <property type="match status" value="1"/>
</dbReference>
<keyword evidence="8" id="KW-1185">Reference proteome</keyword>
<keyword evidence="4" id="KW-0804">Transcription</keyword>
<dbReference type="InterPro" id="IPR013324">
    <property type="entry name" value="RNA_pol_sigma_r3/r4-like"/>
</dbReference>
<evidence type="ECO:0000313" key="8">
    <source>
        <dbReference type="Proteomes" id="UP000009309"/>
    </source>
</evidence>
<dbReference type="SUPFAM" id="SSF88659">
    <property type="entry name" value="Sigma3 and sigma4 domains of RNA polymerase sigma factors"/>
    <property type="match status" value="1"/>
</dbReference>
<dbReference type="GO" id="GO:0016987">
    <property type="term" value="F:sigma factor activity"/>
    <property type="evidence" value="ECO:0007669"/>
    <property type="project" value="UniProtKB-KW"/>
</dbReference>
<sequence length="216" mass="25293">MSTCHRHFFYTFRQPVQENPHLCRCKPASAKKMDQQLIEQCKRGNAFAQKRLFDQYANRLFRVSLRYVRNESDAEEVLMNGFMKAFQGISDFTYRDDKGLEAWLRRIIVNEALQHLRANRSLPLFQPEEMAGIQPDSNPLPDMGLDAERIYALIRELPTGYRTIFNLYVIEGYTHREIAERLAISENTSKSQLSKARALLQEWLTSYGYEATRRTS</sequence>
<evidence type="ECO:0000256" key="2">
    <source>
        <dbReference type="ARBA" id="ARBA00023015"/>
    </source>
</evidence>
<feature type="domain" description="RNA polymerase sigma factor 70 region 4 type 2" evidence="6">
    <location>
        <begin position="148"/>
        <end position="200"/>
    </location>
</feature>
<dbReference type="STRING" id="1185876.BN8_04627"/>
<evidence type="ECO:0000259" key="6">
    <source>
        <dbReference type="Pfam" id="PF08281"/>
    </source>
</evidence>
<dbReference type="Proteomes" id="UP000009309">
    <property type="component" value="Unassembled WGS sequence"/>
</dbReference>
<dbReference type="InterPro" id="IPR014284">
    <property type="entry name" value="RNA_pol_sigma-70_dom"/>
</dbReference>
<gene>
    <name evidence="7" type="ORF">BN8_04627</name>
</gene>
<evidence type="ECO:0000256" key="1">
    <source>
        <dbReference type="ARBA" id="ARBA00010641"/>
    </source>
</evidence>
<dbReference type="CDD" id="cd06171">
    <property type="entry name" value="Sigma70_r4"/>
    <property type="match status" value="1"/>
</dbReference>
<protein>
    <submittedName>
        <fullName evidence="7">WGS project CAIT00000000 data, contig 9</fullName>
    </submittedName>
</protein>
<reference evidence="7 8" key="1">
    <citation type="journal article" date="2012" name="J. Bacteriol.">
        <title>Genome Sequence of the Filamentous Bacterium Fibrisoma limi BUZ 3T.</title>
        <authorList>
            <person name="Filippini M."/>
            <person name="Qi W."/>
            <person name="Jaenicke S."/>
            <person name="Goesmann A."/>
            <person name="Smits T.H."/>
            <person name="Bagheri H.C."/>
        </authorList>
    </citation>
    <scope>NUCLEOTIDE SEQUENCE [LARGE SCALE GENOMIC DNA]</scope>
    <source>
        <strain evidence="8">BUZ 3T</strain>
    </source>
</reference>
<dbReference type="InterPro" id="IPR036388">
    <property type="entry name" value="WH-like_DNA-bd_sf"/>
</dbReference>
<comment type="similarity">
    <text evidence="1">Belongs to the sigma-70 factor family. ECF subfamily.</text>
</comment>
<dbReference type="AlphaFoldDB" id="I2GN95"/>
<dbReference type="EMBL" id="CAIT01000009">
    <property type="protein sequence ID" value="CCH55373.1"/>
    <property type="molecule type" value="Genomic_DNA"/>
</dbReference>
<dbReference type="eggNOG" id="COG1595">
    <property type="taxonomic scope" value="Bacteria"/>
</dbReference>
<dbReference type="InterPro" id="IPR013325">
    <property type="entry name" value="RNA_pol_sigma_r2"/>
</dbReference>
<evidence type="ECO:0000259" key="5">
    <source>
        <dbReference type="Pfam" id="PF04542"/>
    </source>
</evidence>
<dbReference type="InterPro" id="IPR039425">
    <property type="entry name" value="RNA_pol_sigma-70-like"/>
</dbReference>
<dbReference type="GO" id="GO:0003677">
    <property type="term" value="F:DNA binding"/>
    <property type="evidence" value="ECO:0007669"/>
    <property type="project" value="InterPro"/>
</dbReference>
<evidence type="ECO:0000313" key="7">
    <source>
        <dbReference type="EMBL" id="CCH55373.1"/>
    </source>
</evidence>
<dbReference type="PANTHER" id="PTHR43133">
    <property type="entry name" value="RNA POLYMERASE ECF-TYPE SIGMA FACTO"/>
    <property type="match status" value="1"/>
</dbReference>
<keyword evidence="3" id="KW-0731">Sigma factor</keyword>
<dbReference type="GO" id="GO:0006352">
    <property type="term" value="P:DNA-templated transcription initiation"/>
    <property type="evidence" value="ECO:0007669"/>
    <property type="project" value="InterPro"/>
</dbReference>
<name>I2GN95_9BACT</name>
<organism evidence="7 8">
    <name type="scientific">Fibrisoma limi BUZ 3</name>
    <dbReference type="NCBI Taxonomy" id="1185876"/>
    <lineage>
        <taxon>Bacteria</taxon>
        <taxon>Pseudomonadati</taxon>
        <taxon>Bacteroidota</taxon>
        <taxon>Cytophagia</taxon>
        <taxon>Cytophagales</taxon>
        <taxon>Spirosomataceae</taxon>
        <taxon>Fibrisoma</taxon>
    </lineage>
</organism>